<evidence type="ECO:0000256" key="8">
    <source>
        <dbReference type="ARBA" id="ARBA00023034"/>
    </source>
</evidence>
<evidence type="ECO:0000256" key="7">
    <source>
        <dbReference type="ARBA" id="ARBA00022989"/>
    </source>
</evidence>
<keyword evidence="7" id="KW-1133">Transmembrane helix</keyword>
<dbReference type="Proteomes" id="UP000694865">
    <property type="component" value="Unplaced"/>
</dbReference>
<sequence>MDFIYTQANTPVGRDYHNSYFKGSITIDEHRRQKLPQISPFSNASRFKSCAIIGNSGILQNTCCGREIDSYQFVMSYGLLNDSHNVTMFQKAMSEYKGYILWIPNAFSVPTTMAFNVSDVLQNTRLNLLLSDVKYFKVLQSFWNLKKQLSSGLIVFSMGLTLCDELHIYGFWPFPFDWDGNDVPYHYTEDYSWSTYKKTHDFPEEFDLLTKLHSQGVLKLHADKCIM</sequence>
<evidence type="ECO:0000256" key="3">
    <source>
        <dbReference type="ARBA" id="ARBA00022676"/>
    </source>
</evidence>
<dbReference type="RefSeq" id="XP_006817390.1">
    <property type="nucleotide sequence ID" value="XM_006817327.1"/>
</dbReference>
<dbReference type="InterPro" id="IPR001675">
    <property type="entry name" value="Glyco_trans_29"/>
</dbReference>
<dbReference type="PANTHER" id="PTHR11987">
    <property type="entry name" value="ALPHA-2,8-SIALYLTRANSFERASE"/>
    <property type="match status" value="1"/>
</dbReference>
<keyword evidence="8" id="KW-0333">Golgi apparatus</keyword>
<evidence type="ECO:0000256" key="6">
    <source>
        <dbReference type="ARBA" id="ARBA00022968"/>
    </source>
</evidence>
<dbReference type="InterPro" id="IPR050943">
    <property type="entry name" value="Glycosyltr_29_Sialyltrsf"/>
</dbReference>
<accession>A0ABM0MBJ9</accession>
<name>A0ABM0MBJ9_SACKO</name>
<dbReference type="PANTHER" id="PTHR11987:SF36">
    <property type="entry name" value="SIA-ALPHA-2,3-GAL-BETA-1,4-GLCNAC-R:ALPHA 2,8-SIALYLTRANSFERASE"/>
    <property type="match status" value="1"/>
</dbReference>
<organism evidence="11 12">
    <name type="scientific">Saccoglossus kowalevskii</name>
    <name type="common">Acorn worm</name>
    <dbReference type="NCBI Taxonomy" id="10224"/>
    <lineage>
        <taxon>Eukaryota</taxon>
        <taxon>Metazoa</taxon>
        <taxon>Hemichordata</taxon>
        <taxon>Enteropneusta</taxon>
        <taxon>Harrimaniidae</taxon>
        <taxon>Saccoglossus</taxon>
    </lineage>
</organism>
<keyword evidence="9" id="KW-0472">Membrane</keyword>
<keyword evidence="3" id="KW-0328">Glycosyltransferase</keyword>
<evidence type="ECO:0000313" key="11">
    <source>
        <dbReference type="Proteomes" id="UP000694865"/>
    </source>
</evidence>
<dbReference type="Pfam" id="PF00777">
    <property type="entry name" value="Glyco_transf_29"/>
    <property type="match status" value="2"/>
</dbReference>
<gene>
    <name evidence="12" type="primary">LOC102802860</name>
</gene>
<comment type="subcellular location">
    <subcellularLocation>
        <location evidence="1">Golgi apparatus membrane</location>
        <topology evidence="1">Single-pass type II membrane protein</topology>
    </subcellularLocation>
</comment>
<reference evidence="12" key="1">
    <citation type="submission" date="2025-08" db="UniProtKB">
        <authorList>
            <consortium name="RefSeq"/>
        </authorList>
    </citation>
    <scope>IDENTIFICATION</scope>
    <source>
        <tissue evidence="12">Testes</tissue>
    </source>
</reference>
<evidence type="ECO:0000256" key="9">
    <source>
        <dbReference type="ARBA" id="ARBA00023136"/>
    </source>
</evidence>
<evidence type="ECO:0000256" key="4">
    <source>
        <dbReference type="ARBA" id="ARBA00022679"/>
    </source>
</evidence>
<evidence type="ECO:0000256" key="2">
    <source>
        <dbReference type="ARBA" id="ARBA00006003"/>
    </source>
</evidence>
<protein>
    <submittedName>
        <fullName evidence="12">CMP-N-acetylneuraminate-poly-alpha-2, 8-sialyltransferase-like</fullName>
    </submittedName>
</protein>
<dbReference type="GeneID" id="102802860"/>
<keyword evidence="11" id="KW-1185">Reference proteome</keyword>
<dbReference type="CDD" id="cd23963">
    <property type="entry name" value="GT29_ST8SIA"/>
    <property type="match status" value="1"/>
</dbReference>
<proteinExistence type="inferred from homology"/>
<evidence type="ECO:0000256" key="1">
    <source>
        <dbReference type="ARBA" id="ARBA00004323"/>
    </source>
</evidence>
<keyword evidence="4" id="KW-0808">Transferase</keyword>
<keyword evidence="5" id="KW-0812">Transmembrane</keyword>
<dbReference type="InterPro" id="IPR038578">
    <property type="entry name" value="GT29-like_sf"/>
</dbReference>
<evidence type="ECO:0000256" key="10">
    <source>
        <dbReference type="ARBA" id="ARBA00023180"/>
    </source>
</evidence>
<evidence type="ECO:0000256" key="5">
    <source>
        <dbReference type="ARBA" id="ARBA00022692"/>
    </source>
</evidence>
<comment type="similarity">
    <text evidence="2">Belongs to the glycosyltransferase 29 family.</text>
</comment>
<evidence type="ECO:0000313" key="12">
    <source>
        <dbReference type="RefSeq" id="XP_006817390.1"/>
    </source>
</evidence>
<keyword evidence="10" id="KW-0325">Glycoprotein</keyword>
<dbReference type="Gene3D" id="3.90.1480.20">
    <property type="entry name" value="Glycosyl transferase family 29"/>
    <property type="match status" value="2"/>
</dbReference>
<keyword evidence="6" id="KW-0735">Signal-anchor</keyword>